<dbReference type="InterPro" id="IPR001452">
    <property type="entry name" value="SH3_domain"/>
</dbReference>
<feature type="compositionally biased region" description="Low complexity" evidence="3">
    <location>
        <begin position="115"/>
        <end position="133"/>
    </location>
</feature>
<evidence type="ECO:0000256" key="2">
    <source>
        <dbReference type="PROSITE-ProRule" id="PRU00192"/>
    </source>
</evidence>
<dbReference type="Proteomes" id="UP000662931">
    <property type="component" value="Chromosome 1"/>
</dbReference>
<dbReference type="InterPro" id="IPR036028">
    <property type="entry name" value="SH3-like_dom_sf"/>
</dbReference>
<dbReference type="PROSITE" id="PS50002">
    <property type="entry name" value="SH3"/>
    <property type="match status" value="1"/>
</dbReference>
<dbReference type="GeneID" id="62194025"/>
<dbReference type="GO" id="GO:0140278">
    <property type="term" value="P:mitotic division septum assembly"/>
    <property type="evidence" value="ECO:0007669"/>
    <property type="project" value="TreeGrafter"/>
</dbReference>
<dbReference type="SMART" id="SM00326">
    <property type="entry name" value="SH3"/>
    <property type="match status" value="1"/>
</dbReference>
<organism evidence="5 6">
    <name type="scientific">Eeniella nana</name>
    <name type="common">Yeast</name>
    <name type="synonym">Brettanomyces nanus</name>
    <dbReference type="NCBI Taxonomy" id="13502"/>
    <lineage>
        <taxon>Eukaryota</taxon>
        <taxon>Fungi</taxon>
        <taxon>Dikarya</taxon>
        <taxon>Ascomycota</taxon>
        <taxon>Saccharomycotina</taxon>
        <taxon>Pichiomycetes</taxon>
        <taxon>Pichiales</taxon>
        <taxon>Pichiaceae</taxon>
        <taxon>Brettanomyces</taxon>
    </lineage>
</organism>
<feature type="region of interest" description="Disordered" evidence="3">
    <location>
        <begin position="189"/>
        <end position="231"/>
    </location>
</feature>
<evidence type="ECO:0000259" key="4">
    <source>
        <dbReference type="PROSITE" id="PS50002"/>
    </source>
</evidence>
<feature type="compositionally biased region" description="Basic and acidic residues" evidence="3">
    <location>
        <begin position="190"/>
        <end position="204"/>
    </location>
</feature>
<dbReference type="SUPFAM" id="SSF54001">
    <property type="entry name" value="Cysteine proteinases"/>
    <property type="match status" value="1"/>
</dbReference>
<dbReference type="InterPro" id="IPR038765">
    <property type="entry name" value="Papain-like_cys_pep_sf"/>
</dbReference>
<feature type="compositionally biased region" description="Low complexity" evidence="3">
    <location>
        <begin position="162"/>
        <end position="175"/>
    </location>
</feature>
<feature type="compositionally biased region" description="Polar residues" evidence="3">
    <location>
        <begin position="134"/>
        <end position="151"/>
    </location>
</feature>
<feature type="domain" description="SH3" evidence="4">
    <location>
        <begin position="27"/>
        <end position="90"/>
    </location>
</feature>
<gene>
    <name evidence="5" type="ORF">FOA43_000624</name>
</gene>
<dbReference type="SUPFAM" id="SSF50044">
    <property type="entry name" value="SH3-domain"/>
    <property type="match status" value="1"/>
</dbReference>
<evidence type="ECO:0000313" key="6">
    <source>
        <dbReference type="Proteomes" id="UP000662931"/>
    </source>
</evidence>
<feature type="compositionally biased region" description="Polar residues" evidence="3">
    <location>
        <begin position="218"/>
        <end position="231"/>
    </location>
</feature>
<dbReference type="AlphaFoldDB" id="A0A875S1P3"/>
<accession>A0A875S1P3</accession>
<dbReference type="InterPro" id="IPR052557">
    <property type="entry name" value="CAP/Cytokinesis_protein"/>
</dbReference>
<dbReference type="EMBL" id="CP064812">
    <property type="protein sequence ID" value="QPG73314.1"/>
    <property type="molecule type" value="Genomic_DNA"/>
</dbReference>
<proteinExistence type="predicted"/>
<dbReference type="OrthoDB" id="6129702at2759"/>
<reference evidence="5" key="1">
    <citation type="submission" date="2020-10" db="EMBL/GenBank/DDBJ databases">
        <authorList>
            <person name="Roach M.J.R."/>
        </authorList>
    </citation>
    <scope>NUCLEOTIDE SEQUENCE</scope>
    <source>
        <strain evidence="5">CBS 1945</strain>
    </source>
</reference>
<evidence type="ECO:0000256" key="1">
    <source>
        <dbReference type="ARBA" id="ARBA00022443"/>
    </source>
</evidence>
<dbReference type="KEGG" id="bnn:FOA43_000624"/>
<keyword evidence="6" id="KW-1185">Reference proteome</keyword>
<keyword evidence="1 2" id="KW-0728">SH3 domain</keyword>
<dbReference type="InterPro" id="IPR056409">
    <property type="entry name" value="Ig_CYK3_C"/>
</dbReference>
<sequence>MPISTFFAFAQAKTTQVKPPVMTSSADTPFKVQAIYSWGGEDKSKDLGFIEGDIIEVLRVSPDNSLYYGKSLRTKLFGSFSSKHAKVLHIKENASHRSQNASCYSNLPRSTSVNSFRYSRKNSSSPSIPSTMSQYGGSLTVGRSDSAQSLSKLKRDRGKVYSPNSISSGSGSPNSDLFSLKHQSYSYSDFEEHKNEKTDEDVLRRLPPIPPKHRYESESPTASRKSMRSSYVQQLLDLSTSSSDTHSSSAFGYSDLSATSAGSYMRHQEHRTPRQTMSETDRQDMLSRMLNDDDKLKQPSFFKKLLGGGTKIERPSLDEQIFQTSQEKLATLSLMDSQISFDNSGRRLSETPDDFFAAKESTQIELDRVKTLTGNDRAHRKARTLEEEPDLILQPHKFLSTINKNEVVSNTKRNYGLDSTPLAYVDRYIDHLPPDRFVSLQEIVTKRIDGHFNTPLEKLRAIYTFLTTRFKLIALDNEKLSTKVMPGGETIKDIVYSGQCSSHQLTWLFFIMSSALDMNVELILGYFKRPFDYNDDHLCDDKGLLTLNHSWISVLIDGEYRLVDVALGNPTNNVVTRELTVVPDSTALEEHFDFYFLAKPLDLIYTHVPLHVDSQRIVPPLDPLAQLALPPLYPSFITNGLRLYKFNQAIFRLQDYEVIDFDLEIPTDFEVIALVRPLDTTNYAPEKALVQMYWKSGRRMAKIKATLPPNCSIGFICCYGRPTELLNSEGTEMNNRQLRQGFSLLLSVPCFHKGKFSEVEWCHVSPLPCTLASNDVYIKEPQISNLTLTGSYGFIIKVCSSQKNKSLDEFRSMLISPSGSFSELERIDDETWEVRKTLREMGEWRLVVPNEESGKWHVHARWHCK</sequence>
<dbReference type="GO" id="GO:0110085">
    <property type="term" value="C:mitotic actomyosin contractile ring"/>
    <property type="evidence" value="ECO:0007669"/>
    <property type="project" value="TreeGrafter"/>
</dbReference>
<dbReference type="PANTHER" id="PTHR46333:SF2">
    <property type="entry name" value="CYTOKINESIS PROTEIN 3"/>
    <property type="match status" value="1"/>
</dbReference>
<name>A0A875S1P3_EENNA</name>
<dbReference type="PANTHER" id="PTHR46333">
    <property type="entry name" value="CYTOKINESIS PROTEIN 3"/>
    <property type="match status" value="1"/>
</dbReference>
<evidence type="ECO:0000313" key="5">
    <source>
        <dbReference type="EMBL" id="QPG73314.1"/>
    </source>
</evidence>
<feature type="region of interest" description="Disordered" evidence="3">
    <location>
        <begin position="115"/>
        <end position="177"/>
    </location>
</feature>
<protein>
    <recommendedName>
        <fullName evidence="4">SH3 domain-containing protein</fullName>
    </recommendedName>
</protein>
<dbReference type="Gene3D" id="2.30.30.40">
    <property type="entry name" value="SH3 Domains"/>
    <property type="match status" value="1"/>
</dbReference>
<dbReference type="Pfam" id="PF24584">
    <property type="entry name" value="Ig_CYK3_C"/>
    <property type="match status" value="1"/>
</dbReference>
<evidence type="ECO:0000256" key="3">
    <source>
        <dbReference type="SAM" id="MobiDB-lite"/>
    </source>
</evidence>
<dbReference type="RefSeq" id="XP_038776879.1">
    <property type="nucleotide sequence ID" value="XM_038920951.1"/>
</dbReference>